<dbReference type="AlphaFoldDB" id="A0A133ZIA4"/>
<accession>A0A133ZIA4</accession>
<dbReference type="EMBL" id="LSDA01000118">
    <property type="protein sequence ID" value="KXB55173.1"/>
    <property type="molecule type" value="Genomic_DNA"/>
</dbReference>
<gene>
    <name evidence="2" type="ORF">HMPREF1866_02188</name>
</gene>
<proteinExistence type="predicted"/>
<dbReference type="STRING" id="467210.HMPREF1866_02188"/>
<evidence type="ECO:0000313" key="3">
    <source>
        <dbReference type="Proteomes" id="UP000070394"/>
    </source>
</evidence>
<comment type="caution">
    <text evidence="2">The sequence shown here is derived from an EMBL/GenBank/DDBJ whole genome shotgun (WGS) entry which is preliminary data.</text>
</comment>
<dbReference type="PROSITE" id="PS50005">
    <property type="entry name" value="TPR"/>
    <property type="match status" value="1"/>
</dbReference>
<dbReference type="PROSITE" id="PS51257">
    <property type="entry name" value="PROKAR_LIPOPROTEIN"/>
    <property type="match status" value="1"/>
</dbReference>
<evidence type="ECO:0000313" key="2">
    <source>
        <dbReference type="EMBL" id="KXB55173.1"/>
    </source>
</evidence>
<dbReference type="SUPFAM" id="SSF48452">
    <property type="entry name" value="TPR-like"/>
    <property type="match status" value="1"/>
</dbReference>
<evidence type="ECO:0000256" key="1">
    <source>
        <dbReference type="PROSITE-ProRule" id="PRU00339"/>
    </source>
</evidence>
<feature type="repeat" description="TPR" evidence="1">
    <location>
        <begin position="41"/>
        <end position="74"/>
    </location>
</feature>
<name>A0A133ZIA4_9FIRM</name>
<keyword evidence="1" id="KW-0802">TPR repeat</keyword>
<protein>
    <submittedName>
        <fullName evidence="2">FG-GAP repeat protein</fullName>
    </submittedName>
</protein>
<dbReference type="InterPro" id="IPR019734">
    <property type="entry name" value="TPR_rpt"/>
</dbReference>
<sequence>MDNLYKIYYEVYGVYMKKRICIFLAFAVLLSGCSSISKIRASHHIKAAEKYLLEEDYEQAIIALNKAIELEPKNVDNYLLLAEAYQRDGQLNKSKSVLKKIKRFDDLTDEEIAKYNTLNMKFVYKDILTNFYNTGKIGGSIDFDGTISEDYENTYLFKIVDVTGDGIEEIIIYRKSNEEPVDAQGKKGDLFIYKVIEDKAVEIDNIFISKDKREIFFTDSSHVNISGDLSSIQGYYFYYTYNDDISEYQYNEEDPSLSELQQKKVVFDSDSIDKVLNIENIDTEIENMEIVDPDDMYVSDDTKDIDINNVKKLYKDVLYREYNFDGYDYEAKSYVVGSAYQFALKDVTGDGVDDLILRIDNAHNYQDSFAIYSVVNGKTYSILDKGAPCSDIIIFEDNSTLITNGGHNYIDYITSVPYSYDYYLYNSSISRFILEKEDYNNINDEYLNNIIKKSPKLTGDDVNIEITPENIENMLK</sequence>
<reference evidence="3" key="1">
    <citation type="submission" date="2016-01" db="EMBL/GenBank/DDBJ databases">
        <authorList>
            <person name="Mitreva M."/>
            <person name="Pepin K.H."/>
            <person name="Mihindukulasuriya K.A."/>
            <person name="Fulton R."/>
            <person name="Fronick C."/>
            <person name="O'Laughlin M."/>
            <person name="Miner T."/>
            <person name="Herter B."/>
            <person name="Rosa B.A."/>
            <person name="Cordes M."/>
            <person name="Tomlinson C."/>
            <person name="Wollam A."/>
            <person name="Palsikar V.B."/>
            <person name="Mardis E.R."/>
            <person name="Wilson R.K."/>
        </authorList>
    </citation>
    <scope>NUCLEOTIDE SEQUENCE [LARGE SCALE GENOMIC DNA]</scope>
    <source>
        <strain evidence="3">DNF00896</strain>
    </source>
</reference>
<dbReference type="Gene3D" id="1.25.40.10">
    <property type="entry name" value="Tetratricopeptide repeat domain"/>
    <property type="match status" value="1"/>
</dbReference>
<dbReference type="Proteomes" id="UP000070394">
    <property type="component" value="Unassembled WGS sequence"/>
</dbReference>
<organism evidence="2 3">
    <name type="scientific">Lachnoanaerobaculum saburreum</name>
    <dbReference type="NCBI Taxonomy" id="467210"/>
    <lineage>
        <taxon>Bacteria</taxon>
        <taxon>Bacillati</taxon>
        <taxon>Bacillota</taxon>
        <taxon>Clostridia</taxon>
        <taxon>Lachnospirales</taxon>
        <taxon>Lachnospiraceae</taxon>
        <taxon>Lachnoanaerobaculum</taxon>
    </lineage>
</organism>
<dbReference type="SMART" id="SM00028">
    <property type="entry name" value="TPR"/>
    <property type="match status" value="1"/>
</dbReference>
<feature type="non-terminal residue" evidence="2">
    <location>
        <position position="476"/>
    </location>
</feature>
<keyword evidence="3" id="KW-1185">Reference proteome</keyword>
<dbReference type="Pfam" id="PF14559">
    <property type="entry name" value="TPR_19"/>
    <property type="match status" value="1"/>
</dbReference>
<dbReference type="InterPro" id="IPR011990">
    <property type="entry name" value="TPR-like_helical_dom_sf"/>
</dbReference>